<proteinExistence type="inferred from homology"/>
<feature type="transmembrane region" description="Helical" evidence="7">
    <location>
        <begin position="82"/>
        <end position="105"/>
    </location>
</feature>
<evidence type="ECO:0000313" key="9">
    <source>
        <dbReference type="Proteomes" id="UP000233776"/>
    </source>
</evidence>
<feature type="transmembrane region" description="Helical" evidence="7">
    <location>
        <begin position="157"/>
        <end position="181"/>
    </location>
</feature>
<dbReference type="EMBL" id="LT578453">
    <property type="protein sequence ID" value="SBO46303.1"/>
    <property type="molecule type" value="Genomic_DNA"/>
</dbReference>
<dbReference type="STRING" id="28903.B0W43_02755"/>
<dbReference type="PANTHER" id="PTHR30465:SF0">
    <property type="entry name" value="OLIGOPEPTIDE TRANSPORT SYSTEM PERMEASE PROTEIN APPB"/>
    <property type="match status" value="1"/>
</dbReference>
<dbReference type="AlphaFoldDB" id="A0A2N8U2N5"/>
<dbReference type="GO" id="GO:0055085">
    <property type="term" value="P:transmembrane transport"/>
    <property type="evidence" value="ECO:0007669"/>
    <property type="project" value="InterPro"/>
</dbReference>
<dbReference type="SUPFAM" id="SSF161098">
    <property type="entry name" value="MetI-like"/>
    <property type="match status" value="1"/>
</dbReference>
<keyword evidence="3" id="KW-1003">Cell membrane</keyword>
<feature type="transmembrane region" description="Helical" evidence="7">
    <location>
        <begin position="117"/>
        <end position="137"/>
    </location>
</feature>
<keyword evidence="5 7" id="KW-1133">Transmembrane helix</keyword>
<keyword evidence="6 7" id="KW-0472">Membrane</keyword>
<dbReference type="PROSITE" id="PS50928">
    <property type="entry name" value="ABC_TM1"/>
    <property type="match status" value="1"/>
</dbReference>
<keyword evidence="2 7" id="KW-0813">Transport</keyword>
<accession>A0A2N8U2N5</accession>
<feature type="transmembrane region" description="Helical" evidence="7">
    <location>
        <begin position="262"/>
        <end position="285"/>
    </location>
</feature>
<evidence type="ECO:0000256" key="1">
    <source>
        <dbReference type="ARBA" id="ARBA00004651"/>
    </source>
</evidence>
<sequence length="311" mass="35377">MNFYKYAFKKILFALLGIFLITLFFYVLLSQFIINDKFNSEPLSKHFFAFLGSIFSNFGQVYNSSSFNSALEYFGYYFKYSLLFESITFILSIIFGYLLGILLAYKNGKISDAIISLLIFVFASIPVFVLAPLMIILAEYTDLPVNFVPIDSLNAGYMLLSLVLPISIILIVTVSFFAIVVKNAMLNILSKDYIKVLKTMGLSNNKVFFIGVFKNLIIETINRMLAVLVFIISLGIVMERIFQIPGQSLILTSAFTNGEINVLMCLVFYKAFVIFLFSAITEIIYDVLSVENNFNYHIKFRRPAKVVKGEI</sequence>
<evidence type="ECO:0000313" key="8">
    <source>
        <dbReference type="EMBL" id="SBO46303.1"/>
    </source>
</evidence>
<dbReference type="Pfam" id="PF00528">
    <property type="entry name" value="BPD_transp_1"/>
    <property type="match status" value="1"/>
</dbReference>
<dbReference type="GeneID" id="31507700"/>
<dbReference type="CDD" id="cd06261">
    <property type="entry name" value="TM_PBP2"/>
    <property type="match status" value="1"/>
</dbReference>
<gene>
    <name evidence="8" type="ORF">MBOVJF4278_00533</name>
</gene>
<evidence type="ECO:0000256" key="6">
    <source>
        <dbReference type="ARBA" id="ARBA00023136"/>
    </source>
</evidence>
<feature type="transmembrane region" description="Helical" evidence="7">
    <location>
        <begin position="12"/>
        <end position="34"/>
    </location>
</feature>
<dbReference type="InterPro" id="IPR000515">
    <property type="entry name" value="MetI-like"/>
</dbReference>
<comment type="similarity">
    <text evidence="7">Belongs to the binding-protein-dependent transport system permease family.</text>
</comment>
<dbReference type="Proteomes" id="UP000233776">
    <property type="component" value="Chromosome I"/>
</dbReference>
<keyword evidence="4 7" id="KW-0812">Transmembrane</keyword>
<dbReference type="PANTHER" id="PTHR30465">
    <property type="entry name" value="INNER MEMBRANE ABC TRANSPORTER"/>
    <property type="match status" value="1"/>
</dbReference>
<evidence type="ECO:0000256" key="4">
    <source>
        <dbReference type="ARBA" id="ARBA00022692"/>
    </source>
</evidence>
<feature type="transmembrane region" description="Helical" evidence="7">
    <location>
        <begin position="224"/>
        <end position="242"/>
    </location>
</feature>
<evidence type="ECO:0000256" key="3">
    <source>
        <dbReference type="ARBA" id="ARBA00022475"/>
    </source>
</evidence>
<dbReference type="Gene3D" id="1.10.3720.10">
    <property type="entry name" value="MetI-like"/>
    <property type="match status" value="1"/>
</dbReference>
<reference evidence="8 9" key="1">
    <citation type="submission" date="2016-06" db="EMBL/GenBank/DDBJ databases">
        <authorList>
            <person name="Kjaerup R.B."/>
            <person name="Dalgaard T.S."/>
            <person name="Juul-Madsen H.R."/>
        </authorList>
    </citation>
    <scope>NUCLEOTIDE SEQUENCE [LARGE SCALE GENOMIC DNA]</scope>
    <source>
        <strain evidence="8">JF4278</strain>
    </source>
</reference>
<dbReference type="RefSeq" id="WP_013456330.1">
    <property type="nucleotide sequence ID" value="NZ_CP022588.1"/>
</dbReference>
<dbReference type="InterPro" id="IPR035906">
    <property type="entry name" value="MetI-like_sf"/>
</dbReference>
<protein>
    <submittedName>
        <fullName evidence="8">Oligopeptide transport system permease protein OppB</fullName>
    </submittedName>
</protein>
<evidence type="ECO:0000256" key="7">
    <source>
        <dbReference type="RuleBase" id="RU363032"/>
    </source>
</evidence>
<evidence type="ECO:0000256" key="2">
    <source>
        <dbReference type="ARBA" id="ARBA00022448"/>
    </source>
</evidence>
<comment type="subcellular location">
    <subcellularLocation>
        <location evidence="1 7">Cell membrane</location>
        <topology evidence="1 7">Multi-pass membrane protein</topology>
    </subcellularLocation>
</comment>
<evidence type="ECO:0000256" key="5">
    <source>
        <dbReference type="ARBA" id="ARBA00022989"/>
    </source>
</evidence>
<name>A0A2N8U2N5_MYCBV</name>
<dbReference type="GO" id="GO:0005886">
    <property type="term" value="C:plasma membrane"/>
    <property type="evidence" value="ECO:0007669"/>
    <property type="project" value="UniProtKB-SubCell"/>
</dbReference>
<organism evidence="8 9">
    <name type="scientific">Mycoplasmopsis bovis</name>
    <name type="common">Mycoplasma bovis</name>
    <dbReference type="NCBI Taxonomy" id="28903"/>
    <lineage>
        <taxon>Bacteria</taxon>
        <taxon>Bacillati</taxon>
        <taxon>Mycoplasmatota</taxon>
        <taxon>Mycoplasmoidales</taxon>
        <taxon>Metamycoplasmataceae</taxon>
        <taxon>Mycoplasmopsis</taxon>
    </lineage>
</organism>